<keyword evidence="1" id="KW-0472">Membrane</keyword>
<feature type="transmembrane region" description="Helical" evidence="1">
    <location>
        <begin position="46"/>
        <end position="68"/>
    </location>
</feature>
<name>A0ABY4EL21_9BACI</name>
<dbReference type="Pfam" id="PF19700">
    <property type="entry name" value="DUF6198"/>
    <property type="match status" value="1"/>
</dbReference>
<organism evidence="2 3">
    <name type="scientific">Halobacillus salinarum</name>
    <dbReference type="NCBI Taxonomy" id="2932257"/>
    <lineage>
        <taxon>Bacteria</taxon>
        <taxon>Bacillati</taxon>
        <taxon>Bacillota</taxon>
        <taxon>Bacilli</taxon>
        <taxon>Bacillales</taxon>
        <taxon>Bacillaceae</taxon>
        <taxon>Halobacillus</taxon>
    </lineage>
</organism>
<dbReference type="PANTHER" id="PTHR40078:SF1">
    <property type="entry name" value="INTEGRAL MEMBRANE PROTEIN"/>
    <property type="match status" value="1"/>
</dbReference>
<reference evidence="2 3" key="1">
    <citation type="submission" date="2022-04" db="EMBL/GenBank/DDBJ databases">
        <title>Halobacillus sp. isolated from saltern.</title>
        <authorList>
            <person name="Won M."/>
            <person name="Lee C.-M."/>
            <person name="Woen H.-Y."/>
            <person name="Kwon S.-W."/>
        </authorList>
    </citation>
    <scope>NUCLEOTIDE SEQUENCE [LARGE SCALE GENOMIC DNA]</scope>
    <source>
        <strain evidence="2 3">SSBR10-3</strain>
    </source>
</reference>
<proteinExistence type="predicted"/>
<accession>A0ABY4EL21</accession>
<keyword evidence="1" id="KW-1133">Transmembrane helix</keyword>
<feature type="transmembrane region" description="Helical" evidence="1">
    <location>
        <begin position="147"/>
        <end position="168"/>
    </location>
</feature>
<dbReference type="Proteomes" id="UP000831787">
    <property type="component" value="Chromosome"/>
</dbReference>
<evidence type="ECO:0000256" key="1">
    <source>
        <dbReference type="SAM" id="Phobius"/>
    </source>
</evidence>
<dbReference type="PANTHER" id="PTHR40078">
    <property type="entry name" value="INTEGRAL MEMBRANE PROTEIN-RELATED"/>
    <property type="match status" value="1"/>
</dbReference>
<evidence type="ECO:0000313" key="3">
    <source>
        <dbReference type="Proteomes" id="UP000831787"/>
    </source>
</evidence>
<sequence length="214" mass="23559">MKRMFQRATYYILGIIVLTLGIALTIQSHMGTSPFDALLVGLYRTFGLTIGSWEIVVGFSMILFNAIAERRIPELIALATSLLTGAFIDVWVFTINNWIHPQVFSMQMLCLLAGMVISALGISINLQADFAPNPFDRTMLVVTKMTGWNVGFSRAVISVVLVTAAFFFGGAIGIGTLIIALFSGTIIHFFMAYVQKLDQKIASHDLSSKEAVRR</sequence>
<feature type="transmembrane region" description="Helical" evidence="1">
    <location>
        <begin position="9"/>
        <end position="26"/>
    </location>
</feature>
<gene>
    <name evidence="2" type="ORF">MUN89_02115</name>
</gene>
<dbReference type="RefSeq" id="WP_244710998.1">
    <property type="nucleotide sequence ID" value="NZ_CP095073.1"/>
</dbReference>
<protein>
    <submittedName>
        <fullName evidence="2">YitT family protein</fullName>
    </submittedName>
</protein>
<dbReference type="EMBL" id="CP095073">
    <property type="protein sequence ID" value="UOQ44776.1"/>
    <property type="molecule type" value="Genomic_DNA"/>
</dbReference>
<feature type="transmembrane region" description="Helical" evidence="1">
    <location>
        <begin position="106"/>
        <end position="126"/>
    </location>
</feature>
<feature type="transmembrane region" description="Helical" evidence="1">
    <location>
        <begin position="174"/>
        <end position="194"/>
    </location>
</feature>
<evidence type="ECO:0000313" key="2">
    <source>
        <dbReference type="EMBL" id="UOQ44776.1"/>
    </source>
</evidence>
<feature type="transmembrane region" description="Helical" evidence="1">
    <location>
        <begin position="75"/>
        <end position="94"/>
    </location>
</feature>
<keyword evidence="3" id="KW-1185">Reference proteome</keyword>
<dbReference type="InterPro" id="IPR038750">
    <property type="entry name" value="YczE/YyaS-like"/>
</dbReference>
<keyword evidence="1" id="KW-0812">Transmembrane</keyword>